<dbReference type="Proteomes" id="UP000823941">
    <property type="component" value="Chromosome 29"/>
</dbReference>
<comment type="caution">
    <text evidence="1">The sequence shown here is derived from an EMBL/GenBank/DDBJ whole genome shotgun (WGS) entry which is preliminary data.</text>
</comment>
<proteinExistence type="predicted"/>
<evidence type="ECO:0000313" key="2">
    <source>
        <dbReference type="Proteomes" id="UP000823941"/>
    </source>
</evidence>
<keyword evidence="2" id="KW-1185">Reference proteome</keyword>
<dbReference type="EMBL" id="JAHIBW010000029">
    <property type="protein sequence ID" value="KAG7295963.1"/>
    <property type="molecule type" value="Genomic_DNA"/>
</dbReference>
<evidence type="ECO:0000313" key="1">
    <source>
        <dbReference type="EMBL" id="KAG7295963.1"/>
    </source>
</evidence>
<sequence>QFVRKWSKIYYTNTKTIDLEQIRIYESGSHVQVVLRTTEAAANSETSKNPLATPSESVTMRGGCRVIIH</sequence>
<protein>
    <submittedName>
        <fullName evidence="1">Uncharacterized protein</fullName>
    </submittedName>
</protein>
<gene>
    <name evidence="1" type="ORF">JYU34_021053</name>
</gene>
<organism evidence="1 2">
    <name type="scientific">Plutella xylostella</name>
    <name type="common">Diamondback moth</name>
    <name type="synonym">Plutella maculipennis</name>
    <dbReference type="NCBI Taxonomy" id="51655"/>
    <lineage>
        <taxon>Eukaryota</taxon>
        <taxon>Metazoa</taxon>
        <taxon>Ecdysozoa</taxon>
        <taxon>Arthropoda</taxon>
        <taxon>Hexapoda</taxon>
        <taxon>Insecta</taxon>
        <taxon>Pterygota</taxon>
        <taxon>Neoptera</taxon>
        <taxon>Endopterygota</taxon>
        <taxon>Lepidoptera</taxon>
        <taxon>Glossata</taxon>
        <taxon>Ditrysia</taxon>
        <taxon>Yponomeutoidea</taxon>
        <taxon>Plutellidae</taxon>
        <taxon>Plutella</taxon>
    </lineage>
</organism>
<feature type="non-terminal residue" evidence="1">
    <location>
        <position position="1"/>
    </location>
</feature>
<reference evidence="1 2" key="1">
    <citation type="submission" date="2021-06" db="EMBL/GenBank/DDBJ databases">
        <title>A haploid diamondback moth (Plutella xylostella L.) genome assembly resolves 31 chromosomes and identifies a diamide resistance mutation.</title>
        <authorList>
            <person name="Ward C.M."/>
            <person name="Perry K.D."/>
            <person name="Baker G."/>
            <person name="Powis K."/>
            <person name="Heckel D.G."/>
            <person name="Baxter S.W."/>
        </authorList>
    </citation>
    <scope>NUCLEOTIDE SEQUENCE [LARGE SCALE GENOMIC DNA]</scope>
    <source>
        <strain evidence="1 2">LV</strain>
        <tissue evidence="1">Single pupa</tissue>
    </source>
</reference>
<name>A0ABQ7PSL3_PLUXY</name>
<accession>A0ABQ7PSL3</accession>